<keyword evidence="2" id="KW-1185">Reference proteome</keyword>
<evidence type="ECO:0000313" key="2">
    <source>
        <dbReference type="Proteomes" id="UP000040576"/>
    </source>
</evidence>
<dbReference type="AlphaFoldDB" id="A0A090KWZ5"/>
<protein>
    <submittedName>
        <fullName evidence="1">Uncharacterized protein</fullName>
    </submittedName>
</protein>
<sequence>MDFMMGGSFVASLGSLQRELRSIIHELESIASGISRDFEGIGSEVCARRIRDFIDQCENAQYYLGRVDTSKVREEN</sequence>
<gene>
    <name evidence="1" type="ORF">BT1A1_3473</name>
</gene>
<reference evidence="1 2" key="1">
    <citation type="submission" date="2014-07" db="EMBL/GenBank/DDBJ databases">
        <authorList>
            <person name="Wibberg Daniel"/>
        </authorList>
    </citation>
    <scope>NUCLEOTIDE SEQUENCE [LARGE SCALE GENOMIC DNA]</scope>
</reference>
<dbReference type="EMBL" id="CCRF01000103">
    <property type="protein sequence ID" value="CEE03254.1"/>
    <property type="molecule type" value="Genomic_DNA"/>
</dbReference>
<dbReference type="Proteomes" id="UP000040576">
    <property type="component" value="Unassembled WGS sequence"/>
</dbReference>
<accession>A0A090KWZ5</accession>
<evidence type="ECO:0000313" key="1">
    <source>
        <dbReference type="EMBL" id="CEE03254.1"/>
    </source>
</evidence>
<name>A0A090KWZ5_9BACI</name>
<organism evidence="1 2">
    <name type="scientific">Caldibacillus thermoamylovorans</name>
    <dbReference type="NCBI Taxonomy" id="35841"/>
    <lineage>
        <taxon>Bacteria</taxon>
        <taxon>Bacillati</taxon>
        <taxon>Bacillota</taxon>
        <taxon>Bacilli</taxon>
        <taxon>Bacillales</taxon>
        <taxon>Bacillaceae</taxon>
        <taxon>Caldibacillus</taxon>
    </lineage>
</organism>
<proteinExistence type="predicted"/>